<dbReference type="InterPro" id="IPR012349">
    <property type="entry name" value="Split_barrel_FMN-bd"/>
</dbReference>
<gene>
    <name evidence="1" type="ORF">B5P45_02125</name>
</gene>
<dbReference type="KEGG" id="pht:BLM14_09955"/>
<sequence length="135" mass="14835">MYQANLVRSKAAQQRGAAPWAVADLYRAQLKGIIGIEIEIAAIEGEWKVSTGVADGHEAAQHTAEARAMAEMVRGGEVWLHLVTTPDRAVKIGTAIHNLFKIKDYSKSSSTRDCCGLEFHLHLSIRNRLEVISVI</sequence>
<name>A0A2N9W4F2_9HYPH</name>
<comment type="caution">
    <text evidence="1">The sequence shown here is derived from an EMBL/GenBank/DDBJ whole genome shotgun (WGS) entry which is preliminary data.</text>
</comment>
<dbReference type="Gene3D" id="2.30.110.10">
    <property type="entry name" value="Electron Transport, Fmn-binding Protein, Chain A"/>
    <property type="match status" value="1"/>
</dbReference>
<evidence type="ECO:0000313" key="2">
    <source>
        <dbReference type="Proteomes" id="UP000232163"/>
    </source>
</evidence>
<organism evidence="1 2">
    <name type="scientific">Phyllobacterium zundukense</name>
    <dbReference type="NCBI Taxonomy" id="1867719"/>
    <lineage>
        <taxon>Bacteria</taxon>
        <taxon>Pseudomonadati</taxon>
        <taxon>Pseudomonadota</taxon>
        <taxon>Alphaproteobacteria</taxon>
        <taxon>Hyphomicrobiales</taxon>
        <taxon>Phyllobacteriaceae</taxon>
        <taxon>Phyllobacterium</taxon>
    </lineage>
</organism>
<keyword evidence="2" id="KW-1185">Reference proteome</keyword>
<proteinExistence type="predicted"/>
<dbReference type="Proteomes" id="UP000232163">
    <property type="component" value="Unassembled WGS sequence"/>
</dbReference>
<accession>A0A2N9W4F2</accession>
<dbReference type="RefSeq" id="WP_237143327.1">
    <property type="nucleotide sequence ID" value="NZ_CP017940.1"/>
</dbReference>
<protein>
    <submittedName>
        <fullName evidence="1">Uncharacterized protein</fullName>
    </submittedName>
</protein>
<reference evidence="2" key="1">
    <citation type="journal article" date="2017" name="Int J Environ Stud">
        <title>Does the Miocene-Pliocene relict legume Oxytropis triphylla form nitrogen-fixing nodules with a combination of bacterial strains?</title>
        <authorList>
            <person name="Safronova V."/>
            <person name="Belimov A."/>
            <person name="Sazanova A."/>
            <person name="Kuznetsova I."/>
            <person name="Popova J."/>
            <person name="Andronov E."/>
            <person name="Verkhozina A."/>
            <person name="Tikhonovich I."/>
        </authorList>
    </citation>
    <scope>NUCLEOTIDE SEQUENCE [LARGE SCALE GENOMIC DNA]</scope>
    <source>
        <strain evidence="2">Tri-38</strain>
    </source>
</reference>
<evidence type="ECO:0000313" key="1">
    <source>
        <dbReference type="EMBL" id="PIO46620.1"/>
    </source>
</evidence>
<dbReference type="EMBL" id="MZMT01000003">
    <property type="protein sequence ID" value="PIO46620.1"/>
    <property type="molecule type" value="Genomic_DNA"/>
</dbReference>
<dbReference type="AlphaFoldDB" id="A0A2N9W4F2"/>